<dbReference type="EMBL" id="SKFH01000025">
    <property type="protein sequence ID" value="TCZ68636.1"/>
    <property type="molecule type" value="Genomic_DNA"/>
</dbReference>
<comment type="caution">
    <text evidence="2">The sequence shown here is derived from an EMBL/GenBank/DDBJ whole genome shotgun (WGS) entry which is preliminary data.</text>
</comment>
<organism evidence="2 3">
    <name type="scientific">Flaviaesturariibacter aridisoli</name>
    <dbReference type="NCBI Taxonomy" id="2545761"/>
    <lineage>
        <taxon>Bacteria</taxon>
        <taxon>Pseudomonadati</taxon>
        <taxon>Bacteroidota</taxon>
        <taxon>Chitinophagia</taxon>
        <taxon>Chitinophagales</taxon>
        <taxon>Chitinophagaceae</taxon>
        <taxon>Flaviaestuariibacter</taxon>
    </lineage>
</organism>
<keyword evidence="3" id="KW-1185">Reference proteome</keyword>
<proteinExistence type="predicted"/>
<protein>
    <submittedName>
        <fullName evidence="2">Uncharacterized protein</fullName>
    </submittedName>
</protein>
<evidence type="ECO:0000256" key="1">
    <source>
        <dbReference type="SAM" id="SignalP"/>
    </source>
</evidence>
<dbReference type="RefSeq" id="WP_131852715.1">
    <property type="nucleotide sequence ID" value="NZ_SKFH01000025.1"/>
</dbReference>
<keyword evidence="1" id="KW-0732">Signal</keyword>
<name>A0A4R4E0C0_9BACT</name>
<dbReference type="Proteomes" id="UP000295164">
    <property type="component" value="Unassembled WGS sequence"/>
</dbReference>
<sequence length="260" mass="28456">MNRIFPLLPALLAAGTLQAQSYHYDRNTGEVTVGGKTVFYLARTNGTLGYAVRNAAGQDLIRVSNGEMDKEGRGDVAGYKFTFAASGNYCSFLPSSVGFNTQKSIINTVLRHSLVAADTVTASSERAFVLSNRGHYERPAPPQTVINTNSTAPAVPTTPTVVATPTSAAGNATSDSVWLNGEKAYAGNRLIGNFRRETDIHGLYVIYGPDDLFVAKAGCYPGCTEWNIETKDEKTFRLRNYPDRSLERVFEFLLKFNYLK</sequence>
<feature type="chain" id="PRO_5020742624" evidence="1">
    <location>
        <begin position="20"/>
        <end position="260"/>
    </location>
</feature>
<evidence type="ECO:0000313" key="3">
    <source>
        <dbReference type="Proteomes" id="UP000295164"/>
    </source>
</evidence>
<accession>A0A4R4E0C0</accession>
<feature type="signal peptide" evidence="1">
    <location>
        <begin position="1"/>
        <end position="19"/>
    </location>
</feature>
<reference evidence="2 3" key="1">
    <citation type="submission" date="2019-03" db="EMBL/GenBank/DDBJ databases">
        <authorList>
            <person name="Kim M.K.M."/>
        </authorList>
    </citation>
    <scope>NUCLEOTIDE SEQUENCE [LARGE SCALE GENOMIC DNA]</scope>
    <source>
        <strain evidence="2 3">17J68-15</strain>
    </source>
</reference>
<gene>
    <name evidence="2" type="ORF">E0486_13540</name>
</gene>
<dbReference type="OrthoDB" id="1363338at2"/>
<evidence type="ECO:0000313" key="2">
    <source>
        <dbReference type="EMBL" id="TCZ68636.1"/>
    </source>
</evidence>
<dbReference type="AlphaFoldDB" id="A0A4R4E0C0"/>